<feature type="transmembrane region" description="Helical" evidence="6">
    <location>
        <begin position="316"/>
        <end position="339"/>
    </location>
</feature>
<evidence type="ECO:0000313" key="8">
    <source>
        <dbReference type="Proteomes" id="UP000092482"/>
    </source>
</evidence>
<dbReference type="STRING" id="1758689.SGUI_3067"/>
<feature type="transmembrane region" description="Helical" evidence="6">
    <location>
        <begin position="235"/>
        <end position="258"/>
    </location>
</feature>
<evidence type="ECO:0000256" key="6">
    <source>
        <dbReference type="SAM" id="Phobius"/>
    </source>
</evidence>
<feature type="transmembrane region" description="Helical" evidence="6">
    <location>
        <begin position="130"/>
        <end position="156"/>
    </location>
</feature>
<keyword evidence="8" id="KW-1185">Reference proteome</keyword>
<keyword evidence="5 6" id="KW-0472">Membrane</keyword>
<dbReference type="GO" id="GO:0005886">
    <property type="term" value="C:plasma membrane"/>
    <property type="evidence" value="ECO:0007669"/>
    <property type="project" value="UniProtKB-SubCell"/>
</dbReference>
<dbReference type="EMBL" id="CP014989">
    <property type="protein sequence ID" value="ANS80463.1"/>
    <property type="molecule type" value="Genomic_DNA"/>
</dbReference>
<feature type="transmembrane region" description="Helical" evidence="6">
    <location>
        <begin position="168"/>
        <end position="188"/>
    </location>
</feature>
<feature type="transmembrane region" description="Helical" evidence="6">
    <location>
        <begin position="278"/>
        <end position="304"/>
    </location>
</feature>
<proteinExistence type="predicted"/>
<dbReference type="AlphaFoldDB" id="A0A1B1NGC7"/>
<evidence type="ECO:0000256" key="3">
    <source>
        <dbReference type="ARBA" id="ARBA00022692"/>
    </source>
</evidence>
<evidence type="ECO:0000256" key="4">
    <source>
        <dbReference type="ARBA" id="ARBA00022989"/>
    </source>
</evidence>
<gene>
    <name evidence="7" type="ORF">SGUI_3067</name>
</gene>
<organism evidence="7 8">
    <name type="scientific">Serinicoccus hydrothermalis</name>
    <dbReference type="NCBI Taxonomy" id="1758689"/>
    <lineage>
        <taxon>Bacteria</taxon>
        <taxon>Bacillati</taxon>
        <taxon>Actinomycetota</taxon>
        <taxon>Actinomycetes</taxon>
        <taxon>Micrococcales</taxon>
        <taxon>Ornithinimicrobiaceae</taxon>
        <taxon>Serinicoccus</taxon>
    </lineage>
</organism>
<keyword evidence="3 6" id="KW-0812">Transmembrane</keyword>
<keyword evidence="2" id="KW-1003">Cell membrane</keyword>
<accession>A0A1B1NGC7</accession>
<name>A0A1B1NGC7_9MICO</name>
<dbReference type="Proteomes" id="UP000092482">
    <property type="component" value="Chromosome"/>
</dbReference>
<protein>
    <submittedName>
        <fullName evidence="7">Uncharacterized protein</fullName>
    </submittedName>
</protein>
<dbReference type="KEGG" id="serj:SGUI_3067"/>
<evidence type="ECO:0000256" key="5">
    <source>
        <dbReference type="ARBA" id="ARBA00023136"/>
    </source>
</evidence>
<sequence>MSDAQGTPALRRLTWRDGASSVLGLVVAALLIAYGLPFFLETSWSEIGAQLARVRPGTALVMALLLLAGLFSYTWVLIGSLPGLGNLQALRANAVSATAANLLPLGGAAGIALMGTMFRSWGFALRAISTSILVTGLWNVLARIALPVVGALVLVAGPVQAPEVVVRGAWVAGVLGAAIVLVAGVVVLSDRAAAGLAVALRRVLALFGASTVRGQAPDRLLTDQRRRVTHVVRTGGVSMTLGMAGQFVLLFGLYWFAARVVGLDLPLAELVCAYTFRQLLTVVAITPGGLGITEVGTAGMLVLLGGDPGAASATALLYAIYAHVVVVPFGLGALAAWWFGPGRSLVRGTAQEPSNLRT</sequence>
<dbReference type="RefSeq" id="WP_066641821.1">
    <property type="nucleotide sequence ID" value="NZ_CP014989.1"/>
</dbReference>
<comment type="subcellular location">
    <subcellularLocation>
        <location evidence="1">Cell membrane</location>
        <topology evidence="1">Multi-pass membrane protein</topology>
    </subcellularLocation>
</comment>
<evidence type="ECO:0000313" key="7">
    <source>
        <dbReference type="EMBL" id="ANS80463.1"/>
    </source>
</evidence>
<reference evidence="7 8" key="1">
    <citation type="submission" date="2016-03" db="EMBL/GenBank/DDBJ databases">
        <title>Shallow-sea hydrothermal system.</title>
        <authorList>
            <person name="Tang K."/>
        </authorList>
    </citation>
    <scope>NUCLEOTIDE SEQUENCE [LARGE SCALE GENOMIC DNA]</scope>
    <source>
        <strain evidence="7 8">JLT9</strain>
    </source>
</reference>
<evidence type="ECO:0000256" key="1">
    <source>
        <dbReference type="ARBA" id="ARBA00004651"/>
    </source>
</evidence>
<feature type="transmembrane region" description="Helical" evidence="6">
    <location>
        <begin position="20"/>
        <end position="40"/>
    </location>
</feature>
<keyword evidence="4 6" id="KW-1133">Transmembrane helix</keyword>
<feature type="transmembrane region" description="Helical" evidence="6">
    <location>
        <begin position="98"/>
        <end position="118"/>
    </location>
</feature>
<evidence type="ECO:0000256" key="2">
    <source>
        <dbReference type="ARBA" id="ARBA00022475"/>
    </source>
</evidence>
<dbReference type="Pfam" id="PF03706">
    <property type="entry name" value="LPG_synthase_TM"/>
    <property type="match status" value="1"/>
</dbReference>
<dbReference type="InterPro" id="IPR022791">
    <property type="entry name" value="L-PG_synthase/AglD"/>
</dbReference>
<feature type="transmembrane region" description="Helical" evidence="6">
    <location>
        <begin position="60"/>
        <end position="78"/>
    </location>
</feature>